<keyword evidence="6 10" id="KW-1133">Transmembrane helix</keyword>
<dbReference type="InterPro" id="IPR050222">
    <property type="entry name" value="MATE_MdtK"/>
</dbReference>
<proteinExistence type="predicted"/>
<dbReference type="InterPro" id="IPR002528">
    <property type="entry name" value="MATE_fam"/>
</dbReference>
<dbReference type="KEGG" id="scn:Solca_1431"/>
<keyword evidence="8 10" id="KW-0472">Membrane</keyword>
<accession>H8KVL2</accession>
<evidence type="ECO:0000256" key="9">
    <source>
        <dbReference type="ARBA" id="ARBA00031636"/>
    </source>
</evidence>
<dbReference type="STRING" id="929556.Solca_1431"/>
<dbReference type="GO" id="GO:0005886">
    <property type="term" value="C:plasma membrane"/>
    <property type="evidence" value="ECO:0007669"/>
    <property type="project" value="UniProtKB-SubCell"/>
</dbReference>
<gene>
    <name evidence="11" type="ordered locus">Solca_1431</name>
</gene>
<dbReference type="InterPro" id="IPR048279">
    <property type="entry name" value="MdtK-like"/>
</dbReference>
<dbReference type="eggNOG" id="COG0534">
    <property type="taxonomic scope" value="Bacteria"/>
</dbReference>
<evidence type="ECO:0000256" key="5">
    <source>
        <dbReference type="ARBA" id="ARBA00022692"/>
    </source>
</evidence>
<evidence type="ECO:0000256" key="1">
    <source>
        <dbReference type="ARBA" id="ARBA00004651"/>
    </source>
</evidence>
<keyword evidence="12" id="KW-1185">Reference proteome</keyword>
<dbReference type="GO" id="GO:0006811">
    <property type="term" value="P:monoatomic ion transport"/>
    <property type="evidence" value="ECO:0007669"/>
    <property type="project" value="UniProtKB-KW"/>
</dbReference>
<feature type="transmembrane region" description="Helical" evidence="10">
    <location>
        <begin position="361"/>
        <end position="383"/>
    </location>
</feature>
<keyword evidence="4" id="KW-1003">Cell membrane</keyword>
<dbReference type="GO" id="GO:0042910">
    <property type="term" value="F:xenobiotic transmembrane transporter activity"/>
    <property type="evidence" value="ECO:0007669"/>
    <property type="project" value="InterPro"/>
</dbReference>
<keyword evidence="7" id="KW-0406">Ion transport</keyword>
<dbReference type="PANTHER" id="PTHR43298:SF2">
    <property type="entry name" value="FMN_FAD EXPORTER YEEO-RELATED"/>
    <property type="match status" value="1"/>
</dbReference>
<evidence type="ECO:0000256" key="3">
    <source>
        <dbReference type="ARBA" id="ARBA00022449"/>
    </source>
</evidence>
<keyword evidence="3" id="KW-0050">Antiport</keyword>
<keyword evidence="5 10" id="KW-0812">Transmembrane</keyword>
<dbReference type="EMBL" id="CP003349">
    <property type="protein sequence ID" value="AFD06515.1"/>
    <property type="molecule type" value="Genomic_DNA"/>
</dbReference>
<evidence type="ECO:0000313" key="12">
    <source>
        <dbReference type="Proteomes" id="UP000007590"/>
    </source>
</evidence>
<feature type="transmembrane region" description="Helical" evidence="10">
    <location>
        <begin position="173"/>
        <end position="190"/>
    </location>
</feature>
<feature type="transmembrane region" description="Helical" evidence="10">
    <location>
        <begin position="279"/>
        <end position="302"/>
    </location>
</feature>
<dbReference type="GO" id="GO:0015297">
    <property type="term" value="F:antiporter activity"/>
    <property type="evidence" value="ECO:0007669"/>
    <property type="project" value="UniProtKB-KW"/>
</dbReference>
<dbReference type="RefSeq" id="WP_014679742.1">
    <property type="nucleotide sequence ID" value="NC_017770.1"/>
</dbReference>
<dbReference type="HOGENOM" id="CLU_012893_6_0_10"/>
<feature type="transmembrane region" description="Helical" evidence="10">
    <location>
        <begin position="98"/>
        <end position="122"/>
    </location>
</feature>
<dbReference type="NCBIfam" id="TIGR00797">
    <property type="entry name" value="matE"/>
    <property type="match status" value="1"/>
</dbReference>
<protein>
    <recommendedName>
        <fullName evidence="9">Multidrug-efflux transporter</fullName>
    </recommendedName>
</protein>
<feature type="transmembrane region" description="Helical" evidence="10">
    <location>
        <begin position="59"/>
        <end position="78"/>
    </location>
</feature>
<keyword evidence="2" id="KW-0813">Transport</keyword>
<organism evidence="11 12">
    <name type="scientific">Solitalea canadensis (strain ATCC 29591 / DSM 3403 / JCM 21819 / LMG 8368 / NBRC 15130 / NCIMB 12057 / USAM 9D)</name>
    <name type="common">Flexibacter canadensis</name>
    <dbReference type="NCBI Taxonomy" id="929556"/>
    <lineage>
        <taxon>Bacteria</taxon>
        <taxon>Pseudomonadati</taxon>
        <taxon>Bacteroidota</taxon>
        <taxon>Sphingobacteriia</taxon>
        <taxon>Sphingobacteriales</taxon>
        <taxon>Sphingobacteriaceae</taxon>
        <taxon>Solitalea</taxon>
    </lineage>
</organism>
<dbReference type="PIRSF" id="PIRSF006603">
    <property type="entry name" value="DinF"/>
    <property type="match status" value="1"/>
</dbReference>
<dbReference type="PANTHER" id="PTHR43298">
    <property type="entry name" value="MULTIDRUG RESISTANCE PROTEIN NORM-RELATED"/>
    <property type="match status" value="1"/>
</dbReference>
<dbReference type="CDD" id="cd13131">
    <property type="entry name" value="MATE_NorM_like"/>
    <property type="match status" value="1"/>
</dbReference>
<feature type="transmembrane region" description="Helical" evidence="10">
    <location>
        <begin position="322"/>
        <end position="341"/>
    </location>
</feature>
<feature type="transmembrane region" description="Helical" evidence="10">
    <location>
        <begin position="196"/>
        <end position="218"/>
    </location>
</feature>
<evidence type="ECO:0000256" key="7">
    <source>
        <dbReference type="ARBA" id="ARBA00023065"/>
    </source>
</evidence>
<feature type="transmembrane region" description="Helical" evidence="10">
    <location>
        <begin position="421"/>
        <end position="439"/>
    </location>
</feature>
<dbReference type="AlphaFoldDB" id="H8KVL2"/>
<evidence type="ECO:0000256" key="4">
    <source>
        <dbReference type="ARBA" id="ARBA00022475"/>
    </source>
</evidence>
<evidence type="ECO:0000256" key="10">
    <source>
        <dbReference type="SAM" id="Phobius"/>
    </source>
</evidence>
<evidence type="ECO:0000256" key="8">
    <source>
        <dbReference type="ARBA" id="ARBA00023136"/>
    </source>
</evidence>
<name>H8KVL2_SOLCM</name>
<feature type="transmembrane region" description="Helical" evidence="10">
    <location>
        <begin position="395"/>
        <end position="415"/>
    </location>
</feature>
<feature type="transmembrane region" description="Helical" evidence="10">
    <location>
        <begin position="134"/>
        <end position="152"/>
    </location>
</feature>
<reference evidence="11" key="1">
    <citation type="submission" date="2012-02" db="EMBL/GenBank/DDBJ databases">
        <title>The complete genome of Solitalea canadensis DSM 3403.</title>
        <authorList>
            <consortium name="US DOE Joint Genome Institute (JGI-PGF)"/>
            <person name="Lucas S."/>
            <person name="Copeland A."/>
            <person name="Lapidus A."/>
            <person name="Glavina del Rio T."/>
            <person name="Dalin E."/>
            <person name="Tice H."/>
            <person name="Bruce D."/>
            <person name="Goodwin L."/>
            <person name="Pitluck S."/>
            <person name="Peters L."/>
            <person name="Ovchinnikova G."/>
            <person name="Lu M."/>
            <person name="Kyrpides N."/>
            <person name="Mavromatis K."/>
            <person name="Ivanova N."/>
            <person name="Brettin T."/>
            <person name="Detter J.C."/>
            <person name="Han C."/>
            <person name="Larimer F."/>
            <person name="Land M."/>
            <person name="Hauser L."/>
            <person name="Markowitz V."/>
            <person name="Cheng J.-F."/>
            <person name="Hugenholtz P."/>
            <person name="Woyke T."/>
            <person name="Wu D."/>
            <person name="Spring S."/>
            <person name="Schroeder M."/>
            <person name="Kopitz M."/>
            <person name="Brambilla E."/>
            <person name="Klenk H.-P."/>
            <person name="Eisen J.A."/>
        </authorList>
    </citation>
    <scope>NUCLEOTIDE SEQUENCE</scope>
    <source>
        <strain evidence="11">DSM 3403</strain>
    </source>
</reference>
<evidence type="ECO:0000313" key="11">
    <source>
        <dbReference type="EMBL" id="AFD06515.1"/>
    </source>
</evidence>
<dbReference type="Proteomes" id="UP000007590">
    <property type="component" value="Chromosome"/>
</dbReference>
<evidence type="ECO:0000256" key="6">
    <source>
        <dbReference type="ARBA" id="ARBA00022989"/>
    </source>
</evidence>
<comment type="subcellular location">
    <subcellularLocation>
        <location evidence="1">Cell membrane</location>
        <topology evidence="1">Multi-pass membrane protein</topology>
    </subcellularLocation>
</comment>
<dbReference type="OrthoDB" id="9780160at2"/>
<dbReference type="Pfam" id="PF01554">
    <property type="entry name" value="MatE"/>
    <property type="match status" value="2"/>
</dbReference>
<evidence type="ECO:0000256" key="2">
    <source>
        <dbReference type="ARBA" id="ARBA00022448"/>
    </source>
</evidence>
<sequence length="467" mass="50764">MKQLYSKYRDQYKSNFLLAYPVVISQLGHVAVAIADSIIIGQKTGSDVSLAAVALGNSLFTLFMVTGIGISYGLTPLIAQENGRKNFAACGKLLSSSFIINIIAGLLLFGIIFFGLFMIQHLNQPVDVVTQAKPFLGLLGFSIIPLMIFLTFKQFTEGLGFTKQAMSITIWGNLVNIIVGIVLVFGLFGIKPMGVVGVGIATLTDRVLMAIAMSFYVFRSPRFKEYLKGFKFGDITKSISKKILGIGIPVSMQYIFEVGAFSGAAIMIGWLGAEELAAHQIALSMASLTFMMASGISSAAAIKTGNYFGQRDYKQLRFSAIASYHMIIAFMIFCGIVFTLFNHFLPSLYIKDQHVINTAAGLLIIAGLFQLFDGAQVVGLGILRGMGDVKIPTAITLMAYWVIGLPVGYVLGFKLNVGVSGVWWALLIGLGIAAILLFLRFNYLTRKLENNPSSIPADTKESHFMPH</sequence>
<feature type="transmembrane region" description="Helical" evidence="10">
    <location>
        <begin position="254"/>
        <end position="273"/>
    </location>
</feature>